<organism evidence="1">
    <name type="scientific">Anguilla anguilla</name>
    <name type="common">European freshwater eel</name>
    <name type="synonym">Muraena anguilla</name>
    <dbReference type="NCBI Taxonomy" id="7936"/>
    <lineage>
        <taxon>Eukaryota</taxon>
        <taxon>Metazoa</taxon>
        <taxon>Chordata</taxon>
        <taxon>Craniata</taxon>
        <taxon>Vertebrata</taxon>
        <taxon>Euteleostomi</taxon>
        <taxon>Actinopterygii</taxon>
        <taxon>Neopterygii</taxon>
        <taxon>Teleostei</taxon>
        <taxon>Anguilliformes</taxon>
        <taxon>Anguillidae</taxon>
        <taxon>Anguilla</taxon>
    </lineage>
</organism>
<dbReference type="EMBL" id="GBXM01015040">
    <property type="protein sequence ID" value="JAH93537.1"/>
    <property type="molecule type" value="Transcribed_RNA"/>
</dbReference>
<dbReference type="AlphaFoldDB" id="A0A0E9WT39"/>
<protein>
    <submittedName>
        <fullName evidence="1">Uncharacterized protein</fullName>
    </submittedName>
</protein>
<sequence length="48" mass="5273">MLFTAYSCTDFWVVTTGSTVQGEWARPGLRACSCASVLCMNGCFKHVH</sequence>
<reference evidence="1" key="2">
    <citation type="journal article" date="2015" name="Fish Shellfish Immunol.">
        <title>Early steps in the European eel (Anguilla anguilla)-Vibrio vulnificus interaction in the gills: Role of the RtxA13 toxin.</title>
        <authorList>
            <person name="Callol A."/>
            <person name="Pajuelo D."/>
            <person name="Ebbesson L."/>
            <person name="Teles M."/>
            <person name="MacKenzie S."/>
            <person name="Amaro C."/>
        </authorList>
    </citation>
    <scope>NUCLEOTIDE SEQUENCE</scope>
</reference>
<name>A0A0E9WT39_ANGAN</name>
<proteinExistence type="predicted"/>
<evidence type="ECO:0000313" key="1">
    <source>
        <dbReference type="EMBL" id="JAH93537.1"/>
    </source>
</evidence>
<reference evidence="1" key="1">
    <citation type="submission" date="2014-11" db="EMBL/GenBank/DDBJ databases">
        <authorList>
            <person name="Amaro Gonzalez C."/>
        </authorList>
    </citation>
    <scope>NUCLEOTIDE SEQUENCE</scope>
</reference>
<accession>A0A0E9WT39</accession>